<organism evidence="3 4">
    <name type="scientific">Gonium pectorale</name>
    <name type="common">Green alga</name>
    <dbReference type="NCBI Taxonomy" id="33097"/>
    <lineage>
        <taxon>Eukaryota</taxon>
        <taxon>Viridiplantae</taxon>
        <taxon>Chlorophyta</taxon>
        <taxon>core chlorophytes</taxon>
        <taxon>Chlorophyceae</taxon>
        <taxon>CS clade</taxon>
        <taxon>Chlamydomonadales</taxon>
        <taxon>Volvocaceae</taxon>
        <taxon>Gonium</taxon>
    </lineage>
</organism>
<comment type="caution">
    <text evidence="3">The sequence shown here is derived from an EMBL/GenBank/DDBJ whole genome shotgun (WGS) entry which is preliminary data.</text>
</comment>
<keyword evidence="1" id="KW-0175">Coiled coil</keyword>
<name>A0A150GIR9_GONPE</name>
<proteinExistence type="predicted"/>
<dbReference type="AlphaFoldDB" id="A0A150GIR9"/>
<protein>
    <submittedName>
        <fullName evidence="3">Uncharacterized protein</fullName>
    </submittedName>
</protein>
<feature type="region of interest" description="Disordered" evidence="2">
    <location>
        <begin position="76"/>
        <end position="123"/>
    </location>
</feature>
<evidence type="ECO:0000256" key="1">
    <source>
        <dbReference type="SAM" id="Coils"/>
    </source>
</evidence>
<feature type="coiled-coil region" evidence="1">
    <location>
        <begin position="12"/>
        <end position="39"/>
    </location>
</feature>
<keyword evidence="4" id="KW-1185">Reference proteome</keyword>
<reference evidence="4" key="1">
    <citation type="journal article" date="2016" name="Nat. Commun.">
        <title>The Gonium pectorale genome demonstrates co-option of cell cycle regulation during the evolution of multicellularity.</title>
        <authorList>
            <person name="Hanschen E.R."/>
            <person name="Marriage T.N."/>
            <person name="Ferris P.J."/>
            <person name="Hamaji T."/>
            <person name="Toyoda A."/>
            <person name="Fujiyama A."/>
            <person name="Neme R."/>
            <person name="Noguchi H."/>
            <person name="Minakuchi Y."/>
            <person name="Suzuki M."/>
            <person name="Kawai-Toyooka H."/>
            <person name="Smith D.R."/>
            <person name="Sparks H."/>
            <person name="Anderson J."/>
            <person name="Bakaric R."/>
            <person name="Luria V."/>
            <person name="Karger A."/>
            <person name="Kirschner M.W."/>
            <person name="Durand P.M."/>
            <person name="Michod R.E."/>
            <person name="Nozaki H."/>
            <person name="Olson B.J."/>
        </authorList>
    </citation>
    <scope>NUCLEOTIDE SEQUENCE [LARGE SCALE GENOMIC DNA]</scope>
    <source>
        <strain evidence="4">NIES-2863</strain>
    </source>
</reference>
<accession>A0A150GIR9</accession>
<sequence>MLDDDDEDLEGADAMLADMARLREAALVAEREAQDYMDESLTRSGLLGRPPGIAAPPAGYPPIAAPGLPPGMPSMFPGLGMGPPSPPGGIPAGLFPPGRGNLIGGYPHDPGRGNLIGGYPHDA</sequence>
<gene>
    <name evidence="3" type="ORF">GPECTOR_20g575</name>
</gene>
<dbReference type="EMBL" id="LSYV01000021">
    <property type="protein sequence ID" value="KXZ49718.1"/>
    <property type="molecule type" value="Genomic_DNA"/>
</dbReference>
<evidence type="ECO:0000256" key="2">
    <source>
        <dbReference type="SAM" id="MobiDB-lite"/>
    </source>
</evidence>
<dbReference type="Proteomes" id="UP000075714">
    <property type="component" value="Unassembled WGS sequence"/>
</dbReference>
<evidence type="ECO:0000313" key="4">
    <source>
        <dbReference type="Proteomes" id="UP000075714"/>
    </source>
</evidence>
<evidence type="ECO:0000313" key="3">
    <source>
        <dbReference type="EMBL" id="KXZ49718.1"/>
    </source>
</evidence>